<keyword evidence="2 3" id="KW-0808">Transferase</keyword>
<protein>
    <recommendedName>
        <fullName evidence="4">Glycosyltransferase</fullName>
        <ecNumber evidence="4">2.4.1.-</ecNumber>
    </recommendedName>
</protein>
<comment type="caution">
    <text evidence="6">The sequence shown here is derived from an EMBL/GenBank/DDBJ whole genome shotgun (WGS) entry which is preliminary data.</text>
</comment>
<reference evidence="6 7" key="1">
    <citation type="journal article" date="2018" name="PLoS Genet.">
        <title>Population sequencing reveals clonal diversity and ancestral inbreeding in the grapevine cultivar Chardonnay.</title>
        <authorList>
            <person name="Roach M.J."/>
            <person name="Johnson D.L."/>
            <person name="Bohlmann J."/>
            <person name="van Vuuren H.J."/>
            <person name="Jones S.J."/>
            <person name="Pretorius I.S."/>
            <person name="Schmidt S.A."/>
            <person name="Borneman A.R."/>
        </authorList>
    </citation>
    <scope>NUCLEOTIDE SEQUENCE [LARGE SCALE GENOMIC DNA]</scope>
    <source>
        <strain evidence="7">cv. Chardonnay</strain>
        <tissue evidence="6">Leaf</tissue>
    </source>
</reference>
<dbReference type="PANTHER" id="PTHR11926:SF1560">
    <property type="entry name" value="UDP-GLYCOSYLTRANSFERASE 74E1-RELATED"/>
    <property type="match status" value="1"/>
</dbReference>
<dbReference type="PROSITE" id="PS00375">
    <property type="entry name" value="UDPGT"/>
    <property type="match status" value="2"/>
</dbReference>
<proteinExistence type="inferred from homology"/>
<dbReference type="EMBL" id="QGNW01000365">
    <property type="protein sequence ID" value="RVW74702.1"/>
    <property type="molecule type" value="Genomic_DNA"/>
</dbReference>
<dbReference type="AlphaFoldDB" id="A0A438GR93"/>
<organism evidence="6 7">
    <name type="scientific">Vitis vinifera</name>
    <name type="common">Grape</name>
    <dbReference type="NCBI Taxonomy" id="29760"/>
    <lineage>
        <taxon>Eukaryota</taxon>
        <taxon>Viridiplantae</taxon>
        <taxon>Streptophyta</taxon>
        <taxon>Embryophyta</taxon>
        <taxon>Tracheophyta</taxon>
        <taxon>Spermatophyta</taxon>
        <taxon>Magnoliopsida</taxon>
        <taxon>eudicotyledons</taxon>
        <taxon>Gunneridae</taxon>
        <taxon>Pentapetalae</taxon>
        <taxon>rosids</taxon>
        <taxon>Vitales</taxon>
        <taxon>Vitaceae</taxon>
        <taxon>Viteae</taxon>
        <taxon>Vitis</taxon>
    </lineage>
</organism>
<dbReference type="CDD" id="cd03784">
    <property type="entry name" value="GT1_Gtf-like"/>
    <property type="match status" value="2"/>
</dbReference>
<dbReference type="InterPro" id="IPR035595">
    <property type="entry name" value="UDP_glycos_trans_CS"/>
</dbReference>
<accession>A0A438GR93</accession>
<keyword evidence="3" id="KW-0328">Glycosyltransferase</keyword>
<evidence type="ECO:0000313" key="7">
    <source>
        <dbReference type="Proteomes" id="UP000288805"/>
    </source>
</evidence>
<dbReference type="PANTHER" id="PTHR11926">
    <property type="entry name" value="GLUCOSYL/GLUCURONOSYL TRANSFERASES"/>
    <property type="match status" value="1"/>
</dbReference>
<comment type="similarity">
    <text evidence="1 3">Belongs to the UDP-glycosyltransferase family.</text>
</comment>
<dbReference type="Pfam" id="PF00201">
    <property type="entry name" value="UDPGT"/>
    <property type="match status" value="2"/>
</dbReference>
<evidence type="ECO:0000256" key="5">
    <source>
        <dbReference type="SAM" id="MobiDB-lite"/>
    </source>
</evidence>
<name>A0A438GR93_VITVI</name>
<dbReference type="InterPro" id="IPR002213">
    <property type="entry name" value="UDP_glucos_trans"/>
</dbReference>
<dbReference type="EC" id="2.4.1.-" evidence="4"/>
<dbReference type="SUPFAM" id="SSF53756">
    <property type="entry name" value="UDP-Glycosyltransferase/glycogen phosphorylase"/>
    <property type="match status" value="2"/>
</dbReference>
<sequence length="553" mass="61027">MPWAQDVATRLGLDGAAFFTQSCAVSVIYYLVNQGALNMPLEGEVASMPWMPVLCINDLPSIIDGKSSDTTALSFLLKVKWILFNTYDKLEDEVINWMASQRPIRAIGPTVPSMYLDKMLEDDRDYGLSLFKQNADSCITWLDTKGSGSVVYVSFGSMASQGKEQMEELAWGLRKSNTHFIWCPQLEVLAHKAVGCFLTHCGWNSTLEALSLGVPMIAMPQFLDQTTNARFGGGPKGHISPMFQFCKRLVSKGLKVTLVTTTTSIIQSIHAQASSSITIELLSNELGQQKDESLEAYLERFRIVDVADRMGLDAAPFFTQSCAVSAISYHENHGTFKLPLEGSMISIPSLPPLDTDHDLPSLAVNWIDGKPMAMIKTVGPTLPSVYLDDRLDQDKGYGLSIFKSTNDTCITWLDTEGISSVVYVSFGGWASLEQEQMEELALGLKRSNTNFLWCPQLEVLSHKAVGCFMTHCGWNSTLEALSLGVPMIAIPHFSDQPTNAKGDRGVYKGSHGRREGNEMKRNALRWKELAKEAVNEGGTSDKNIEEFVALVRS</sequence>
<evidence type="ECO:0000256" key="1">
    <source>
        <dbReference type="ARBA" id="ARBA00009995"/>
    </source>
</evidence>
<dbReference type="Proteomes" id="UP000288805">
    <property type="component" value="Unassembled WGS sequence"/>
</dbReference>
<evidence type="ECO:0000256" key="4">
    <source>
        <dbReference type="RuleBase" id="RU362057"/>
    </source>
</evidence>
<dbReference type="GO" id="GO:0008194">
    <property type="term" value="F:UDP-glycosyltransferase activity"/>
    <property type="evidence" value="ECO:0007669"/>
    <property type="project" value="InterPro"/>
</dbReference>
<gene>
    <name evidence="6" type="primary">UGT74E1_5</name>
    <name evidence="6" type="ORF">CK203_047921</name>
</gene>
<evidence type="ECO:0000256" key="2">
    <source>
        <dbReference type="ARBA" id="ARBA00022679"/>
    </source>
</evidence>
<evidence type="ECO:0000256" key="3">
    <source>
        <dbReference type="RuleBase" id="RU003718"/>
    </source>
</evidence>
<dbReference type="Gene3D" id="3.40.50.2000">
    <property type="entry name" value="Glycogen Phosphorylase B"/>
    <property type="match status" value="8"/>
</dbReference>
<evidence type="ECO:0000313" key="6">
    <source>
        <dbReference type="EMBL" id="RVW74702.1"/>
    </source>
</evidence>
<feature type="region of interest" description="Disordered" evidence="5">
    <location>
        <begin position="501"/>
        <end position="520"/>
    </location>
</feature>